<dbReference type="Gene3D" id="1.10.530.10">
    <property type="match status" value="1"/>
</dbReference>
<feature type="domain" description="G5" evidence="6">
    <location>
        <begin position="97"/>
        <end position="177"/>
    </location>
</feature>
<dbReference type="SMART" id="SM01208">
    <property type="entry name" value="G5"/>
    <property type="match status" value="1"/>
</dbReference>
<feature type="chain" id="PRO_5039056618" evidence="5">
    <location>
        <begin position="19"/>
        <end position="279"/>
    </location>
</feature>
<dbReference type="CDD" id="cd13925">
    <property type="entry name" value="RPF"/>
    <property type="match status" value="1"/>
</dbReference>
<gene>
    <name evidence="7" type="ORF">FB459_0993</name>
</gene>
<feature type="compositionally biased region" description="Low complexity" evidence="4">
    <location>
        <begin position="23"/>
        <end position="99"/>
    </location>
</feature>
<dbReference type="InterPro" id="IPR023346">
    <property type="entry name" value="Lysozyme-like_dom_sf"/>
</dbReference>
<keyword evidence="8" id="KW-1185">Reference proteome</keyword>
<evidence type="ECO:0000313" key="8">
    <source>
        <dbReference type="Proteomes" id="UP000320806"/>
    </source>
</evidence>
<evidence type="ECO:0000256" key="2">
    <source>
        <dbReference type="ARBA" id="ARBA00022729"/>
    </source>
</evidence>
<dbReference type="AlphaFoldDB" id="A0A542EE01"/>
<dbReference type="Proteomes" id="UP000320806">
    <property type="component" value="Unassembled WGS sequence"/>
</dbReference>
<evidence type="ECO:0000256" key="1">
    <source>
        <dbReference type="ARBA" id="ARBA00010830"/>
    </source>
</evidence>
<feature type="signal peptide" evidence="5">
    <location>
        <begin position="1"/>
        <end position="18"/>
    </location>
</feature>
<proteinExistence type="inferred from homology"/>
<dbReference type="InterPro" id="IPR011098">
    <property type="entry name" value="G5_dom"/>
</dbReference>
<protein>
    <submittedName>
        <fullName evidence="7">Surface rod structure-forming protein G</fullName>
    </submittedName>
</protein>
<evidence type="ECO:0000256" key="4">
    <source>
        <dbReference type="SAM" id="MobiDB-lite"/>
    </source>
</evidence>
<feature type="region of interest" description="Disordered" evidence="4">
    <location>
        <begin position="20"/>
        <end position="99"/>
    </location>
</feature>
<evidence type="ECO:0000256" key="3">
    <source>
        <dbReference type="ARBA" id="ARBA00022801"/>
    </source>
</evidence>
<keyword evidence="2 5" id="KW-0732">Signal</keyword>
<reference evidence="7 8" key="1">
    <citation type="submission" date="2019-06" db="EMBL/GenBank/DDBJ databases">
        <title>Sequencing the genomes of 1000 actinobacteria strains.</title>
        <authorList>
            <person name="Klenk H.-P."/>
        </authorList>
    </citation>
    <scope>NUCLEOTIDE SEQUENCE [LARGE SCALE GENOMIC DNA]</scope>
    <source>
        <strain evidence="7 8">DSM 19828</strain>
    </source>
</reference>
<dbReference type="Pfam" id="PF07501">
    <property type="entry name" value="G5"/>
    <property type="match status" value="1"/>
</dbReference>
<comment type="caution">
    <text evidence="7">The sequence shown here is derived from an EMBL/GenBank/DDBJ whole genome shotgun (WGS) entry which is preliminary data.</text>
</comment>
<comment type="similarity">
    <text evidence="1">Belongs to the transglycosylase family. Rpf subfamily.</text>
</comment>
<dbReference type="Gene3D" id="2.20.230.10">
    <property type="entry name" value="Resuscitation-promoting factor rpfb"/>
    <property type="match status" value="1"/>
</dbReference>
<name>A0A542EE01_9MICO</name>
<dbReference type="EMBL" id="VFMO01000001">
    <property type="protein sequence ID" value="TQJ13568.1"/>
    <property type="molecule type" value="Genomic_DNA"/>
</dbReference>
<dbReference type="InterPro" id="IPR010618">
    <property type="entry name" value="RPF"/>
</dbReference>
<evidence type="ECO:0000313" key="7">
    <source>
        <dbReference type="EMBL" id="TQJ13568.1"/>
    </source>
</evidence>
<evidence type="ECO:0000256" key="5">
    <source>
        <dbReference type="SAM" id="SignalP"/>
    </source>
</evidence>
<dbReference type="Pfam" id="PF06737">
    <property type="entry name" value="Transglycosylas"/>
    <property type="match status" value="1"/>
</dbReference>
<keyword evidence="3" id="KW-0378">Hydrolase</keyword>
<dbReference type="PROSITE" id="PS51109">
    <property type="entry name" value="G5"/>
    <property type="match status" value="1"/>
</dbReference>
<accession>A0A542EE01</accession>
<dbReference type="SUPFAM" id="SSF53955">
    <property type="entry name" value="Lysozyme-like"/>
    <property type="match status" value="1"/>
</dbReference>
<organism evidence="7 8">
    <name type="scientific">Yimella lutea</name>
    <dbReference type="NCBI Taxonomy" id="587872"/>
    <lineage>
        <taxon>Bacteria</taxon>
        <taxon>Bacillati</taxon>
        <taxon>Actinomycetota</taxon>
        <taxon>Actinomycetes</taxon>
        <taxon>Micrococcales</taxon>
        <taxon>Dermacoccaceae</taxon>
        <taxon>Yimella</taxon>
    </lineage>
</organism>
<sequence length="279" mass="27717">MTVAAAAVVAALSLTACGGSGDTAANTPVPTSSTSSAASSISSSSSATSSSTTSSSTTSSSTAAKATTSKAVAKPSATASAAAPARASQSTRAARSAARPVLKTVVEHRVLAFDVVSRKDSSLAKGTTKVVQRGVAGTQKVTLTQTLLQGRISNVVVAKRETVQQPVNEVVAVGTKVAAAAPSRTTQAPATPKATGGNTSNAGMWDRIAQCESGGNWSINTGNGYYGGLQFAQGTWAAMGGTAFAPRADLASRAQQITIANKLYAQAGLQPWGCAHAAG</sequence>
<dbReference type="GO" id="GO:0016787">
    <property type="term" value="F:hydrolase activity"/>
    <property type="evidence" value="ECO:0007669"/>
    <property type="project" value="UniProtKB-KW"/>
</dbReference>
<evidence type="ECO:0000259" key="6">
    <source>
        <dbReference type="PROSITE" id="PS51109"/>
    </source>
</evidence>